<name>A0A543Q161_ACITH</name>
<evidence type="ECO:0000313" key="2">
    <source>
        <dbReference type="Proteomes" id="UP000315403"/>
    </source>
</evidence>
<accession>A0A543Q161</accession>
<dbReference type="RefSeq" id="WP_142089467.1">
    <property type="nucleotide sequence ID" value="NZ_SZUV01000002.1"/>
</dbReference>
<protein>
    <submittedName>
        <fullName evidence="1">Uncharacterized protein</fullName>
    </submittedName>
</protein>
<reference evidence="1 2" key="1">
    <citation type="submission" date="2019-03" db="EMBL/GenBank/DDBJ databases">
        <title>New insights into Acidothiobacillus thiooxidans sulfur metabolism through coupled gene expression, solution geochemistry, microscopy and spectroscopy analyses.</title>
        <authorList>
            <person name="Camacho D."/>
            <person name="Frazao R."/>
            <person name="Fouillen A."/>
            <person name="Nanci A."/>
            <person name="Lang B.F."/>
            <person name="Apte S.C."/>
            <person name="Baron C."/>
            <person name="Warren L.A."/>
        </authorList>
    </citation>
    <scope>NUCLEOTIDE SEQUENCE [LARGE SCALE GENOMIC DNA]</scope>
    <source>
        <strain evidence="1 2">ATCC 19377</strain>
    </source>
</reference>
<sequence>MTITLTRKQIDAALPKVEQGLGQYLWLQGKIVGQNAFHQDTEFRRKYNHFYRVRRGTGWQDAFYGLMERAKREQLQFHVVLDLLHQATNRYEASFASKLIATINPSMPVIDSIVLKNLGLRLPYTTSTNRAVQICKLHQKLTALFGTFLSTEDGKYLVEQFKAKYPNVNITEVKMLDLVLWQTRA</sequence>
<dbReference type="EMBL" id="SZUV01000002">
    <property type="protein sequence ID" value="TQN50077.1"/>
    <property type="molecule type" value="Genomic_DNA"/>
</dbReference>
<proteinExistence type="predicted"/>
<dbReference type="AlphaFoldDB" id="A0A543Q161"/>
<comment type="caution">
    <text evidence="1">The sequence shown here is derived from an EMBL/GenBank/DDBJ whole genome shotgun (WGS) entry which is preliminary data.</text>
</comment>
<evidence type="ECO:0000313" key="1">
    <source>
        <dbReference type="EMBL" id="TQN50077.1"/>
    </source>
</evidence>
<dbReference type="Proteomes" id="UP000315403">
    <property type="component" value="Unassembled WGS sequence"/>
</dbReference>
<gene>
    <name evidence="1" type="ORF">DLNHIDIE_02878</name>
</gene>
<organism evidence="1 2">
    <name type="scientific">Acidithiobacillus thiooxidans ATCC 19377</name>
    <dbReference type="NCBI Taxonomy" id="637390"/>
    <lineage>
        <taxon>Bacteria</taxon>
        <taxon>Pseudomonadati</taxon>
        <taxon>Pseudomonadota</taxon>
        <taxon>Acidithiobacillia</taxon>
        <taxon>Acidithiobacillales</taxon>
        <taxon>Acidithiobacillaceae</taxon>
        <taxon>Acidithiobacillus</taxon>
    </lineage>
</organism>